<reference evidence="5 6" key="1">
    <citation type="submission" date="2022-02" db="EMBL/GenBank/DDBJ databases">
        <title>Study of halophilic communities from a Mexican lake.</title>
        <authorList>
            <person name="Hernandez-Soto L.M."/>
            <person name="Martinez-Abarca F."/>
            <person name="Ramirez-Saad H.C."/>
            <person name="Aguirre-Garrido J.F."/>
        </authorList>
    </citation>
    <scope>NUCLEOTIDE SEQUENCE [LARGE SCALE GENOMIC DNA]</scope>
    <source>
        <strain evidence="5 6">Hjan13</strain>
    </source>
</reference>
<evidence type="ECO:0000313" key="6">
    <source>
        <dbReference type="Proteomes" id="UP001321125"/>
    </source>
</evidence>
<proteinExistence type="predicted"/>
<gene>
    <name evidence="5" type="ORF">L0635_09040</name>
</gene>
<dbReference type="InterPro" id="IPR020449">
    <property type="entry name" value="Tscrpt_reg_AraC-type_HTH"/>
</dbReference>
<dbReference type="PRINTS" id="PR00032">
    <property type="entry name" value="HTHARAC"/>
</dbReference>
<keyword evidence="1" id="KW-0805">Transcription regulation</keyword>
<dbReference type="CDD" id="cd03136">
    <property type="entry name" value="GATase1_AraC_ArgR_like"/>
    <property type="match status" value="1"/>
</dbReference>
<evidence type="ECO:0000256" key="3">
    <source>
        <dbReference type="ARBA" id="ARBA00023163"/>
    </source>
</evidence>
<organism evidence="5 6">
    <name type="scientific">Vreelandella janggokensis</name>
    <dbReference type="NCBI Taxonomy" id="370767"/>
    <lineage>
        <taxon>Bacteria</taxon>
        <taxon>Pseudomonadati</taxon>
        <taxon>Pseudomonadota</taxon>
        <taxon>Gammaproteobacteria</taxon>
        <taxon>Oceanospirillales</taxon>
        <taxon>Halomonadaceae</taxon>
        <taxon>Vreelandella</taxon>
    </lineage>
</organism>
<sequence>MNEIKQSHIATRRVGFILMPGFALTSFSLAVEVLSVTNYLGGGNCYDYTIYSGDTDLSLTPIVSSNGIPIQPDRHFTECEPCDILVVCAHRNAARHDDAKLKAILRRQNHAGGLLVALSNGSLILARAGVLTSKGCTLVGDDMAVFAELYPPIPVREHLYTVDNNVLTCAGGMTALDLFLFIISRDFGANMANEVSHKFLQDRVRSSEEVQNARRSLERRMKSPAFGAAIELMEANVETPLSIQTLASEVGTTTRTLELLFQRFEHTTPARFYIDLRLDSAYRMLLESYLPISTIALACGFSSQSYFSRRFKERFHLSPREMRCS</sequence>
<dbReference type="EMBL" id="JAKNQU010000003">
    <property type="protein sequence ID" value="MCZ0927224.1"/>
    <property type="molecule type" value="Genomic_DNA"/>
</dbReference>
<dbReference type="InterPro" id="IPR052158">
    <property type="entry name" value="INH-QAR"/>
</dbReference>
<feature type="domain" description="HTH araC/xylS-type" evidence="4">
    <location>
        <begin position="227"/>
        <end position="325"/>
    </location>
</feature>
<evidence type="ECO:0000256" key="1">
    <source>
        <dbReference type="ARBA" id="ARBA00023015"/>
    </source>
</evidence>
<keyword evidence="3" id="KW-0804">Transcription</keyword>
<dbReference type="InterPro" id="IPR018060">
    <property type="entry name" value="HTH_AraC"/>
</dbReference>
<dbReference type="Proteomes" id="UP001321125">
    <property type="component" value="Unassembled WGS sequence"/>
</dbReference>
<dbReference type="PROSITE" id="PS01124">
    <property type="entry name" value="HTH_ARAC_FAMILY_2"/>
    <property type="match status" value="1"/>
</dbReference>
<dbReference type="RefSeq" id="WP_268901669.1">
    <property type="nucleotide sequence ID" value="NZ_JAKNQT010000002.1"/>
</dbReference>
<dbReference type="Gene3D" id="1.10.10.60">
    <property type="entry name" value="Homeodomain-like"/>
    <property type="match status" value="1"/>
</dbReference>
<dbReference type="PANTHER" id="PTHR43130:SF3">
    <property type="entry name" value="HTH-TYPE TRANSCRIPTIONAL REGULATOR RV1931C"/>
    <property type="match status" value="1"/>
</dbReference>
<dbReference type="InterPro" id="IPR002818">
    <property type="entry name" value="DJ-1/PfpI"/>
</dbReference>
<dbReference type="InterPro" id="IPR009057">
    <property type="entry name" value="Homeodomain-like_sf"/>
</dbReference>
<dbReference type="Pfam" id="PF01965">
    <property type="entry name" value="DJ-1_PfpI"/>
    <property type="match status" value="1"/>
</dbReference>
<dbReference type="SMART" id="SM00342">
    <property type="entry name" value="HTH_ARAC"/>
    <property type="match status" value="1"/>
</dbReference>
<evidence type="ECO:0000259" key="4">
    <source>
        <dbReference type="PROSITE" id="PS01124"/>
    </source>
</evidence>
<keyword evidence="2" id="KW-0238">DNA-binding</keyword>
<protein>
    <submittedName>
        <fullName evidence="5">GlxA family transcriptional regulator</fullName>
    </submittedName>
</protein>
<dbReference type="PANTHER" id="PTHR43130">
    <property type="entry name" value="ARAC-FAMILY TRANSCRIPTIONAL REGULATOR"/>
    <property type="match status" value="1"/>
</dbReference>
<comment type="caution">
    <text evidence="5">The sequence shown here is derived from an EMBL/GenBank/DDBJ whole genome shotgun (WGS) entry which is preliminary data.</text>
</comment>
<dbReference type="InterPro" id="IPR029062">
    <property type="entry name" value="Class_I_gatase-like"/>
</dbReference>
<dbReference type="SUPFAM" id="SSF46689">
    <property type="entry name" value="Homeodomain-like"/>
    <property type="match status" value="2"/>
</dbReference>
<evidence type="ECO:0000313" key="5">
    <source>
        <dbReference type="EMBL" id="MCZ0927224.1"/>
    </source>
</evidence>
<keyword evidence="6" id="KW-1185">Reference proteome</keyword>
<name>A0ABT4IU75_9GAMM</name>
<evidence type="ECO:0000256" key="2">
    <source>
        <dbReference type="ARBA" id="ARBA00023125"/>
    </source>
</evidence>
<dbReference type="SUPFAM" id="SSF52317">
    <property type="entry name" value="Class I glutamine amidotransferase-like"/>
    <property type="match status" value="1"/>
</dbReference>
<dbReference type="Gene3D" id="3.40.50.880">
    <property type="match status" value="1"/>
</dbReference>
<dbReference type="Pfam" id="PF12833">
    <property type="entry name" value="HTH_18"/>
    <property type="match status" value="1"/>
</dbReference>
<accession>A0ABT4IU75</accession>